<dbReference type="CDD" id="cd00121">
    <property type="entry name" value="MATH"/>
    <property type="match status" value="1"/>
</dbReference>
<dbReference type="AlphaFoldDB" id="A0AAD8QLY3"/>
<keyword evidence="6" id="KW-1185">Reference proteome</keyword>
<dbReference type="Pfam" id="PF22486">
    <property type="entry name" value="MATH_2"/>
    <property type="match status" value="1"/>
</dbReference>
<name>A0AAD8QLY3_LOLMU</name>
<feature type="domain" description="BTB" evidence="3">
    <location>
        <begin position="197"/>
        <end position="262"/>
    </location>
</feature>
<gene>
    <name evidence="5" type="ORF">QYE76_028244</name>
</gene>
<evidence type="ECO:0000313" key="6">
    <source>
        <dbReference type="Proteomes" id="UP001231189"/>
    </source>
</evidence>
<evidence type="ECO:0000259" key="3">
    <source>
        <dbReference type="PROSITE" id="PS50097"/>
    </source>
</evidence>
<comment type="similarity">
    <text evidence="2">Belongs to the Tdpoz family.</text>
</comment>
<dbReference type="SUPFAM" id="SSF49599">
    <property type="entry name" value="TRAF domain-like"/>
    <property type="match status" value="1"/>
</dbReference>
<dbReference type="InterPro" id="IPR011333">
    <property type="entry name" value="SKP1/BTB/POZ_sf"/>
</dbReference>
<evidence type="ECO:0000256" key="1">
    <source>
        <dbReference type="ARBA" id="ARBA00004906"/>
    </source>
</evidence>
<evidence type="ECO:0000313" key="5">
    <source>
        <dbReference type="EMBL" id="KAK1604571.1"/>
    </source>
</evidence>
<dbReference type="SUPFAM" id="SSF54695">
    <property type="entry name" value="POZ domain"/>
    <property type="match status" value="1"/>
</dbReference>
<dbReference type="Gene3D" id="3.30.710.10">
    <property type="entry name" value="Potassium Channel Kv1.1, Chain A"/>
    <property type="match status" value="1"/>
</dbReference>
<feature type="domain" description="MATH" evidence="4">
    <location>
        <begin position="29"/>
        <end position="162"/>
    </location>
</feature>
<comment type="pathway">
    <text evidence="1">Protein modification; protein ubiquitination.</text>
</comment>
<reference evidence="5" key="1">
    <citation type="submission" date="2023-07" db="EMBL/GenBank/DDBJ databases">
        <title>A chromosome-level genome assembly of Lolium multiflorum.</title>
        <authorList>
            <person name="Chen Y."/>
            <person name="Copetti D."/>
            <person name="Kolliker R."/>
            <person name="Studer B."/>
        </authorList>
    </citation>
    <scope>NUCLEOTIDE SEQUENCE</scope>
    <source>
        <strain evidence="5">02402/16</strain>
        <tissue evidence="5">Leaf</tissue>
    </source>
</reference>
<dbReference type="PROSITE" id="PS50144">
    <property type="entry name" value="MATH"/>
    <property type="match status" value="1"/>
</dbReference>
<dbReference type="InterPro" id="IPR002083">
    <property type="entry name" value="MATH/TRAF_dom"/>
</dbReference>
<protein>
    <submittedName>
        <fullName evidence="5">Uncharacterized protein</fullName>
    </submittedName>
</protein>
<dbReference type="InterPro" id="IPR045005">
    <property type="entry name" value="BPM1-6"/>
</dbReference>
<dbReference type="PANTHER" id="PTHR26379:SF295">
    <property type="entry name" value="OS10G0429651 PROTEIN"/>
    <property type="match status" value="1"/>
</dbReference>
<dbReference type="PANTHER" id="PTHR26379">
    <property type="entry name" value="BTB/POZ AND MATH DOMAIN-CONTAINING PROTEIN 1"/>
    <property type="match status" value="1"/>
</dbReference>
<dbReference type="SMART" id="SM00225">
    <property type="entry name" value="BTB"/>
    <property type="match status" value="1"/>
</dbReference>
<sequence length="371" mass="41197">MAFAGVSLVGGDGKLCASTVSPIDCGAASGYHLLVVEGYSRTRDMPPTGEYIRSRTFLVGGHRWYLKYYPNGCDSKCAGCISVSLNLEDDADGDKQAPPLNARSTFSFIDQFQWLESVDIHDRQIQDFRVDAEMLFGNLMKREIMERSAHLKDDSFVIRCDVVVVGADITADGADNQVPPTDMSIHFRNLLLTKEGADVTFEVNGTTFAAHRCVLAARSTVFKAQLSSGVLEGATVKITDIDADVFDALLCFIYTDTMPIPKTDDMEEEIGEEDEDISWLLQLLEAADRYELHRLKLMCQELLVASIYLSTVADIIVVAQRSRCRLLKEQCLDFIRSHTSLLKVFTGEEVQEMARTCSPSILNKLLSQFAS</sequence>
<dbReference type="InterPro" id="IPR056423">
    <property type="entry name" value="BACK_BPM_SPOP"/>
</dbReference>
<evidence type="ECO:0000256" key="2">
    <source>
        <dbReference type="ARBA" id="ARBA00010846"/>
    </source>
</evidence>
<dbReference type="Proteomes" id="UP001231189">
    <property type="component" value="Unassembled WGS sequence"/>
</dbReference>
<dbReference type="Pfam" id="PF24570">
    <property type="entry name" value="BACK_BPM_SPOP"/>
    <property type="match status" value="1"/>
</dbReference>
<dbReference type="PROSITE" id="PS50097">
    <property type="entry name" value="BTB"/>
    <property type="match status" value="1"/>
</dbReference>
<dbReference type="Pfam" id="PF00651">
    <property type="entry name" value="BTB"/>
    <property type="match status" value="1"/>
</dbReference>
<accession>A0AAD8QLY3</accession>
<evidence type="ECO:0000259" key="4">
    <source>
        <dbReference type="PROSITE" id="PS50144"/>
    </source>
</evidence>
<proteinExistence type="inferred from homology"/>
<dbReference type="InterPro" id="IPR008974">
    <property type="entry name" value="TRAF-like"/>
</dbReference>
<dbReference type="Gene3D" id="1.25.40.420">
    <property type="match status" value="1"/>
</dbReference>
<organism evidence="5 6">
    <name type="scientific">Lolium multiflorum</name>
    <name type="common">Italian ryegrass</name>
    <name type="synonym">Lolium perenne subsp. multiflorum</name>
    <dbReference type="NCBI Taxonomy" id="4521"/>
    <lineage>
        <taxon>Eukaryota</taxon>
        <taxon>Viridiplantae</taxon>
        <taxon>Streptophyta</taxon>
        <taxon>Embryophyta</taxon>
        <taxon>Tracheophyta</taxon>
        <taxon>Spermatophyta</taxon>
        <taxon>Magnoliopsida</taxon>
        <taxon>Liliopsida</taxon>
        <taxon>Poales</taxon>
        <taxon>Poaceae</taxon>
        <taxon>BOP clade</taxon>
        <taxon>Pooideae</taxon>
        <taxon>Poodae</taxon>
        <taxon>Poeae</taxon>
        <taxon>Poeae Chloroplast Group 2 (Poeae type)</taxon>
        <taxon>Loliodinae</taxon>
        <taxon>Loliinae</taxon>
        <taxon>Lolium</taxon>
    </lineage>
</organism>
<dbReference type="EMBL" id="JAUUTY010000007">
    <property type="protein sequence ID" value="KAK1604571.1"/>
    <property type="molecule type" value="Genomic_DNA"/>
</dbReference>
<dbReference type="InterPro" id="IPR000210">
    <property type="entry name" value="BTB/POZ_dom"/>
</dbReference>
<dbReference type="Gene3D" id="2.60.210.10">
    <property type="entry name" value="Apoptosis, Tumor Necrosis Factor Receptor Associated Protein 2, Chain A"/>
    <property type="match status" value="1"/>
</dbReference>
<comment type="caution">
    <text evidence="5">The sequence shown here is derived from an EMBL/GenBank/DDBJ whole genome shotgun (WGS) entry which is preliminary data.</text>
</comment>
<dbReference type="GO" id="GO:0016567">
    <property type="term" value="P:protein ubiquitination"/>
    <property type="evidence" value="ECO:0007669"/>
    <property type="project" value="InterPro"/>
</dbReference>